<sequence length="77" mass="8384">MGAYASDEDAVIVDSSHDSELDIVRPARVMGLVEQLPEDFQEMVCGRPMSCCDGRPEIVATSIAARASILNSMLWLL</sequence>
<dbReference type="Proteomes" id="UP001219525">
    <property type="component" value="Unassembled WGS sequence"/>
</dbReference>
<proteinExistence type="predicted"/>
<keyword evidence="2" id="KW-1185">Reference proteome</keyword>
<dbReference type="AlphaFoldDB" id="A0AAD6YRB1"/>
<protein>
    <submittedName>
        <fullName evidence="1">Uncharacterized protein</fullName>
    </submittedName>
</protein>
<accession>A0AAD6YRB1</accession>
<gene>
    <name evidence="1" type="ORF">GGX14DRAFT_555681</name>
</gene>
<organism evidence="1 2">
    <name type="scientific">Mycena pura</name>
    <dbReference type="NCBI Taxonomy" id="153505"/>
    <lineage>
        <taxon>Eukaryota</taxon>
        <taxon>Fungi</taxon>
        <taxon>Dikarya</taxon>
        <taxon>Basidiomycota</taxon>
        <taxon>Agaricomycotina</taxon>
        <taxon>Agaricomycetes</taxon>
        <taxon>Agaricomycetidae</taxon>
        <taxon>Agaricales</taxon>
        <taxon>Marasmiineae</taxon>
        <taxon>Mycenaceae</taxon>
        <taxon>Mycena</taxon>
    </lineage>
</organism>
<evidence type="ECO:0000313" key="2">
    <source>
        <dbReference type="Proteomes" id="UP001219525"/>
    </source>
</evidence>
<comment type="caution">
    <text evidence="1">The sequence shown here is derived from an EMBL/GenBank/DDBJ whole genome shotgun (WGS) entry which is preliminary data.</text>
</comment>
<dbReference type="EMBL" id="JARJCW010000003">
    <property type="protein sequence ID" value="KAJ7227095.1"/>
    <property type="molecule type" value="Genomic_DNA"/>
</dbReference>
<evidence type="ECO:0000313" key="1">
    <source>
        <dbReference type="EMBL" id="KAJ7227095.1"/>
    </source>
</evidence>
<reference evidence="1" key="1">
    <citation type="submission" date="2023-03" db="EMBL/GenBank/DDBJ databases">
        <title>Massive genome expansion in bonnet fungi (Mycena s.s.) driven by repeated elements and novel gene families across ecological guilds.</title>
        <authorList>
            <consortium name="Lawrence Berkeley National Laboratory"/>
            <person name="Harder C.B."/>
            <person name="Miyauchi S."/>
            <person name="Viragh M."/>
            <person name="Kuo A."/>
            <person name="Thoen E."/>
            <person name="Andreopoulos B."/>
            <person name="Lu D."/>
            <person name="Skrede I."/>
            <person name="Drula E."/>
            <person name="Henrissat B."/>
            <person name="Morin E."/>
            <person name="Kohler A."/>
            <person name="Barry K."/>
            <person name="LaButti K."/>
            <person name="Morin E."/>
            <person name="Salamov A."/>
            <person name="Lipzen A."/>
            <person name="Mereny Z."/>
            <person name="Hegedus B."/>
            <person name="Baldrian P."/>
            <person name="Stursova M."/>
            <person name="Weitz H."/>
            <person name="Taylor A."/>
            <person name="Grigoriev I.V."/>
            <person name="Nagy L.G."/>
            <person name="Martin F."/>
            <person name="Kauserud H."/>
        </authorList>
    </citation>
    <scope>NUCLEOTIDE SEQUENCE</scope>
    <source>
        <strain evidence="1">9144</strain>
    </source>
</reference>
<name>A0AAD6YRB1_9AGAR</name>